<keyword evidence="8" id="KW-1185">Reference proteome</keyword>
<evidence type="ECO:0000256" key="4">
    <source>
        <dbReference type="PROSITE-ProRule" id="PRU00169"/>
    </source>
</evidence>
<dbReference type="RefSeq" id="WP_105073983.1">
    <property type="nucleotide sequence ID" value="NZ_JAFLKP010000357.1"/>
</dbReference>
<keyword evidence="3" id="KW-0804">Transcription</keyword>
<dbReference type="GO" id="GO:0006355">
    <property type="term" value="P:regulation of DNA-templated transcription"/>
    <property type="evidence" value="ECO:0007669"/>
    <property type="project" value="InterPro"/>
</dbReference>
<feature type="domain" description="HTH luxR-type" evidence="5">
    <location>
        <begin position="160"/>
        <end position="225"/>
    </location>
</feature>
<accession>A0A2S7XSC2</accession>
<dbReference type="PROSITE" id="PS50110">
    <property type="entry name" value="RESPONSE_REGULATORY"/>
    <property type="match status" value="1"/>
</dbReference>
<dbReference type="PROSITE" id="PS00622">
    <property type="entry name" value="HTH_LUXR_1"/>
    <property type="match status" value="1"/>
</dbReference>
<evidence type="ECO:0000256" key="3">
    <source>
        <dbReference type="ARBA" id="ARBA00023163"/>
    </source>
</evidence>
<protein>
    <submittedName>
        <fullName evidence="7">DNA-binding response regulator</fullName>
    </submittedName>
</protein>
<evidence type="ECO:0000256" key="1">
    <source>
        <dbReference type="ARBA" id="ARBA00023015"/>
    </source>
</evidence>
<dbReference type="PRINTS" id="PR00038">
    <property type="entry name" value="HTHLUXR"/>
</dbReference>
<dbReference type="AlphaFoldDB" id="A0A2S7XSC2"/>
<dbReference type="SMART" id="SM00448">
    <property type="entry name" value="REC"/>
    <property type="match status" value="1"/>
</dbReference>
<dbReference type="Gene3D" id="3.40.50.2300">
    <property type="match status" value="1"/>
</dbReference>
<dbReference type="InterPro" id="IPR016032">
    <property type="entry name" value="Sig_transdc_resp-reg_C-effctor"/>
</dbReference>
<dbReference type="PANTHER" id="PTHR44688:SF16">
    <property type="entry name" value="DNA-BINDING TRANSCRIPTIONAL ACTIVATOR DEVR_DOSR"/>
    <property type="match status" value="1"/>
</dbReference>
<evidence type="ECO:0000259" key="5">
    <source>
        <dbReference type="PROSITE" id="PS50043"/>
    </source>
</evidence>
<sequence length="226" mass="24915">MADDAPRRRPVTVADQERAARCARGRVVLIDDDAEICFIYAVLIELEGYACETFASATAFLTTLREKQPRFPGPCCVLCDVSMPDIDGLELQRQLALYRDAPLIFISGSSGIDEAITGFRAGAVDFLIKPVDADVLLAAVAKALALSTERQLARERRTVVIARMALLTEREREVIQRVAQGQTNAEIGAALGIVERTVKFHRQNAMEKLAVESVIELVRLVDEMQL</sequence>
<evidence type="ECO:0000313" key="7">
    <source>
        <dbReference type="EMBL" id="PQJ96358.1"/>
    </source>
</evidence>
<dbReference type="PROSITE" id="PS50043">
    <property type="entry name" value="HTH_LUXR_2"/>
    <property type="match status" value="1"/>
</dbReference>
<proteinExistence type="predicted"/>
<dbReference type="InterPro" id="IPR011006">
    <property type="entry name" value="CheY-like_superfamily"/>
</dbReference>
<keyword evidence="1" id="KW-0805">Transcription regulation</keyword>
<keyword evidence="4" id="KW-0597">Phosphoprotein</keyword>
<dbReference type="InterPro" id="IPR036388">
    <property type="entry name" value="WH-like_DNA-bd_sf"/>
</dbReference>
<keyword evidence="2 7" id="KW-0238">DNA-binding</keyword>
<dbReference type="EMBL" id="PPGH01000035">
    <property type="protein sequence ID" value="PQJ96358.1"/>
    <property type="molecule type" value="Genomic_DNA"/>
</dbReference>
<reference evidence="7 8" key="1">
    <citation type="submission" date="2018-01" db="EMBL/GenBank/DDBJ databases">
        <title>The complete genome sequence of Chromatium okenii LaCa, a purple sulfur bacterium with a turbulent life.</title>
        <authorList>
            <person name="Luedin S.M."/>
            <person name="Liechti N."/>
            <person name="Storelli N."/>
            <person name="Danza F."/>
            <person name="Wittwer M."/>
            <person name="Pothier J.F."/>
            <person name="Tonolla M.A."/>
        </authorList>
    </citation>
    <scope>NUCLEOTIDE SEQUENCE [LARGE SCALE GENOMIC DNA]</scope>
    <source>
        <strain evidence="7 8">LaCa</strain>
    </source>
</reference>
<dbReference type="Gene3D" id="1.10.10.10">
    <property type="entry name" value="Winged helix-like DNA-binding domain superfamily/Winged helix DNA-binding domain"/>
    <property type="match status" value="1"/>
</dbReference>
<organism evidence="7 8">
    <name type="scientific">Chromatium okenii</name>
    <dbReference type="NCBI Taxonomy" id="61644"/>
    <lineage>
        <taxon>Bacteria</taxon>
        <taxon>Pseudomonadati</taxon>
        <taxon>Pseudomonadota</taxon>
        <taxon>Gammaproteobacteria</taxon>
        <taxon>Chromatiales</taxon>
        <taxon>Chromatiaceae</taxon>
        <taxon>Chromatium</taxon>
    </lineage>
</organism>
<dbReference type="GO" id="GO:0003677">
    <property type="term" value="F:DNA binding"/>
    <property type="evidence" value="ECO:0007669"/>
    <property type="project" value="UniProtKB-KW"/>
</dbReference>
<dbReference type="SMART" id="SM00421">
    <property type="entry name" value="HTH_LUXR"/>
    <property type="match status" value="1"/>
</dbReference>
<dbReference type="GO" id="GO:0000160">
    <property type="term" value="P:phosphorelay signal transduction system"/>
    <property type="evidence" value="ECO:0007669"/>
    <property type="project" value="InterPro"/>
</dbReference>
<dbReference type="OrthoDB" id="9802186at2"/>
<dbReference type="Pfam" id="PF00072">
    <property type="entry name" value="Response_reg"/>
    <property type="match status" value="1"/>
</dbReference>
<dbReference type="Pfam" id="PF00196">
    <property type="entry name" value="GerE"/>
    <property type="match status" value="1"/>
</dbReference>
<dbReference type="SUPFAM" id="SSF52172">
    <property type="entry name" value="CheY-like"/>
    <property type="match status" value="1"/>
</dbReference>
<gene>
    <name evidence="7" type="ORF">CXB77_11565</name>
</gene>
<feature type="domain" description="Response regulatory" evidence="6">
    <location>
        <begin position="26"/>
        <end position="144"/>
    </location>
</feature>
<dbReference type="InterPro" id="IPR001789">
    <property type="entry name" value="Sig_transdc_resp-reg_receiver"/>
</dbReference>
<evidence type="ECO:0000259" key="6">
    <source>
        <dbReference type="PROSITE" id="PS50110"/>
    </source>
</evidence>
<dbReference type="SUPFAM" id="SSF46894">
    <property type="entry name" value="C-terminal effector domain of the bipartite response regulators"/>
    <property type="match status" value="1"/>
</dbReference>
<feature type="modified residue" description="4-aspartylphosphate" evidence="4">
    <location>
        <position position="80"/>
    </location>
</feature>
<dbReference type="Proteomes" id="UP000239936">
    <property type="component" value="Unassembled WGS sequence"/>
</dbReference>
<dbReference type="InterPro" id="IPR000792">
    <property type="entry name" value="Tscrpt_reg_LuxR_C"/>
</dbReference>
<evidence type="ECO:0000313" key="8">
    <source>
        <dbReference type="Proteomes" id="UP000239936"/>
    </source>
</evidence>
<name>A0A2S7XSC2_9GAMM</name>
<dbReference type="PANTHER" id="PTHR44688">
    <property type="entry name" value="DNA-BINDING TRANSCRIPTIONAL ACTIVATOR DEVR_DOSR"/>
    <property type="match status" value="1"/>
</dbReference>
<dbReference type="CDD" id="cd06170">
    <property type="entry name" value="LuxR_C_like"/>
    <property type="match status" value="1"/>
</dbReference>
<evidence type="ECO:0000256" key="2">
    <source>
        <dbReference type="ARBA" id="ARBA00023125"/>
    </source>
</evidence>
<comment type="caution">
    <text evidence="7">The sequence shown here is derived from an EMBL/GenBank/DDBJ whole genome shotgun (WGS) entry which is preliminary data.</text>
</comment>